<evidence type="ECO:0000313" key="2">
    <source>
        <dbReference type="EMBL" id="KAF0904669.1"/>
    </source>
</evidence>
<proteinExistence type="predicted"/>
<dbReference type="EMBL" id="SPHZ02000008">
    <property type="protein sequence ID" value="KAF0904669.1"/>
    <property type="molecule type" value="Genomic_DNA"/>
</dbReference>
<accession>A0A6G1CX78</accession>
<keyword evidence="3" id="KW-1185">Reference proteome</keyword>
<feature type="region of interest" description="Disordered" evidence="1">
    <location>
        <begin position="1"/>
        <end position="73"/>
    </location>
</feature>
<sequence>MAHLESSSSLTSSPNAGGRSPSAVGWSWTTEGRRCSRIHRAAPLGPTPLLPRRRCTQDDEDLHSTQQSFQLSRRTKQRRWRRWGICCRTRR</sequence>
<evidence type="ECO:0000256" key="1">
    <source>
        <dbReference type="SAM" id="MobiDB-lite"/>
    </source>
</evidence>
<dbReference type="Proteomes" id="UP000479710">
    <property type="component" value="Unassembled WGS sequence"/>
</dbReference>
<feature type="compositionally biased region" description="Low complexity" evidence="1">
    <location>
        <begin position="1"/>
        <end position="13"/>
    </location>
</feature>
<comment type="caution">
    <text evidence="2">The sequence shown here is derived from an EMBL/GenBank/DDBJ whole genome shotgun (WGS) entry which is preliminary data.</text>
</comment>
<gene>
    <name evidence="2" type="ORF">E2562_036071</name>
</gene>
<organism evidence="2 3">
    <name type="scientific">Oryza meyeriana var. granulata</name>
    <dbReference type="NCBI Taxonomy" id="110450"/>
    <lineage>
        <taxon>Eukaryota</taxon>
        <taxon>Viridiplantae</taxon>
        <taxon>Streptophyta</taxon>
        <taxon>Embryophyta</taxon>
        <taxon>Tracheophyta</taxon>
        <taxon>Spermatophyta</taxon>
        <taxon>Magnoliopsida</taxon>
        <taxon>Liliopsida</taxon>
        <taxon>Poales</taxon>
        <taxon>Poaceae</taxon>
        <taxon>BOP clade</taxon>
        <taxon>Oryzoideae</taxon>
        <taxon>Oryzeae</taxon>
        <taxon>Oryzinae</taxon>
        <taxon>Oryza</taxon>
        <taxon>Oryza meyeriana</taxon>
    </lineage>
</organism>
<dbReference type="AlphaFoldDB" id="A0A6G1CX78"/>
<protein>
    <submittedName>
        <fullName evidence="2">Uncharacterized protein</fullName>
    </submittedName>
</protein>
<reference evidence="2 3" key="1">
    <citation type="submission" date="2019-11" db="EMBL/GenBank/DDBJ databases">
        <title>Whole genome sequence of Oryza granulata.</title>
        <authorList>
            <person name="Li W."/>
        </authorList>
    </citation>
    <scope>NUCLEOTIDE SEQUENCE [LARGE SCALE GENOMIC DNA]</scope>
    <source>
        <strain evidence="3">cv. Menghai</strain>
        <tissue evidence="2">Leaf</tissue>
    </source>
</reference>
<dbReference type="EMBL" id="SPHZ02000008">
    <property type="protein sequence ID" value="KAF0904670.1"/>
    <property type="molecule type" value="Genomic_DNA"/>
</dbReference>
<name>A0A6G1CX78_9ORYZ</name>
<evidence type="ECO:0000313" key="3">
    <source>
        <dbReference type="Proteomes" id="UP000479710"/>
    </source>
</evidence>